<gene>
    <name evidence="2" type="ORF">PANDA_002029</name>
</gene>
<accession>D2GYG3</accession>
<feature type="non-terminal residue" evidence="2">
    <location>
        <position position="44"/>
    </location>
</feature>
<proteinExistence type="predicted"/>
<feature type="domain" description="MENTAL" evidence="1">
    <location>
        <begin position="1"/>
        <end position="44"/>
    </location>
</feature>
<evidence type="ECO:0000313" key="2">
    <source>
        <dbReference type="EMBL" id="EFB30131.1"/>
    </source>
</evidence>
<organism evidence="2">
    <name type="scientific">Ailuropoda melanoleuca</name>
    <name type="common">Giant panda</name>
    <dbReference type="NCBI Taxonomy" id="9646"/>
    <lineage>
        <taxon>Eukaryota</taxon>
        <taxon>Metazoa</taxon>
        <taxon>Chordata</taxon>
        <taxon>Craniata</taxon>
        <taxon>Vertebrata</taxon>
        <taxon>Euteleostomi</taxon>
        <taxon>Mammalia</taxon>
        <taxon>Eutheria</taxon>
        <taxon>Laurasiatheria</taxon>
        <taxon>Carnivora</taxon>
        <taxon>Caniformia</taxon>
        <taxon>Ursidae</taxon>
        <taxon>Ailuropoda</taxon>
    </lineage>
</organism>
<evidence type="ECO:0000259" key="1">
    <source>
        <dbReference type="PROSITE" id="PS51439"/>
    </source>
</evidence>
<dbReference type="Pfam" id="PF10457">
    <property type="entry name" value="MENTAL"/>
    <property type="match status" value="1"/>
</dbReference>
<name>D2GYG3_AILME</name>
<dbReference type="AlphaFoldDB" id="D2GYG3"/>
<dbReference type="InterPro" id="IPR019498">
    <property type="entry name" value="MENTAL"/>
</dbReference>
<dbReference type="PROSITE" id="PS51439">
    <property type="entry name" value="MENTAL"/>
    <property type="match status" value="1"/>
</dbReference>
<sequence>LLVTSVLPALLSGAFGCEFPIISFLLAWTETWFLDFKVSPRVAE</sequence>
<dbReference type="InParanoid" id="D2GYG3"/>
<dbReference type="EMBL" id="GL192380">
    <property type="protein sequence ID" value="EFB30131.1"/>
    <property type="molecule type" value="Genomic_DNA"/>
</dbReference>
<protein>
    <recommendedName>
        <fullName evidence="1">MENTAL domain-containing protein</fullName>
    </recommendedName>
</protein>
<feature type="non-terminal residue" evidence="2">
    <location>
        <position position="1"/>
    </location>
</feature>
<reference evidence="2" key="1">
    <citation type="journal article" date="2010" name="Nature">
        <title>The sequence and de novo assembly of the giant panda genome.</title>
        <authorList>
            <person name="Li R."/>
            <person name="Fan W."/>
            <person name="Tian G."/>
            <person name="Zhu H."/>
            <person name="He L."/>
            <person name="Cai J."/>
            <person name="Huang Q."/>
            <person name="Cai Q."/>
            <person name="Li B."/>
            <person name="Bai Y."/>
            <person name="Zhang Z."/>
            <person name="Zhang Y."/>
            <person name="Wang W."/>
            <person name="Li J."/>
            <person name="Wei F."/>
            <person name="Li H."/>
            <person name="Jian M."/>
            <person name="Li J."/>
            <person name="Zhang Z."/>
            <person name="Nielsen R."/>
            <person name="Li D."/>
            <person name="Gu W."/>
            <person name="Yang Z."/>
            <person name="Xuan Z."/>
            <person name="Ryder O.A."/>
            <person name="Leung F.C."/>
            <person name="Zhou Y."/>
            <person name="Cao J."/>
            <person name="Sun X."/>
            <person name="Fu Y."/>
            <person name="Fang X."/>
            <person name="Guo X."/>
            <person name="Wang B."/>
            <person name="Hou R."/>
            <person name="Shen F."/>
            <person name="Mu B."/>
            <person name="Ni P."/>
            <person name="Lin R."/>
            <person name="Qian W."/>
            <person name="Wang G."/>
            <person name="Yu C."/>
            <person name="Nie W."/>
            <person name="Wang J."/>
            <person name="Wu Z."/>
            <person name="Liang H."/>
            <person name="Min J."/>
            <person name="Wu Q."/>
            <person name="Cheng S."/>
            <person name="Ruan J."/>
            <person name="Wang M."/>
            <person name="Shi Z."/>
            <person name="Wen M."/>
            <person name="Liu B."/>
            <person name="Ren X."/>
            <person name="Zheng H."/>
            <person name="Dong D."/>
            <person name="Cook K."/>
            <person name="Shan G."/>
            <person name="Zhang H."/>
            <person name="Kosiol C."/>
            <person name="Xie X."/>
            <person name="Lu Z."/>
            <person name="Zheng H."/>
            <person name="Li Y."/>
            <person name="Steiner C.C."/>
            <person name="Lam T.T."/>
            <person name="Lin S."/>
            <person name="Zhang Q."/>
            <person name="Li G."/>
            <person name="Tian J."/>
            <person name="Gong T."/>
            <person name="Liu H."/>
            <person name="Zhang D."/>
            <person name="Fang L."/>
            <person name="Ye C."/>
            <person name="Zhang J."/>
            <person name="Hu W."/>
            <person name="Xu A."/>
            <person name="Ren Y."/>
            <person name="Zhang G."/>
            <person name="Bruford M.W."/>
            <person name="Li Q."/>
            <person name="Ma L."/>
            <person name="Guo Y."/>
            <person name="An N."/>
            <person name="Hu Y."/>
            <person name="Zheng Y."/>
            <person name="Shi Y."/>
            <person name="Li Z."/>
            <person name="Liu Q."/>
            <person name="Chen Y."/>
            <person name="Zhao J."/>
            <person name="Qu N."/>
            <person name="Zhao S."/>
            <person name="Tian F."/>
            <person name="Wang X."/>
            <person name="Wang H."/>
            <person name="Xu L."/>
            <person name="Liu X."/>
            <person name="Vinar T."/>
            <person name="Wang Y."/>
            <person name="Lam T.W."/>
            <person name="Yiu S.M."/>
            <person name="Liu S."/>
            <person name="Zhang H."/>
            <person name="Li D."/>
            <person name="Huang Y."/>
            <person name="Wang X."/>
            <person name="Yang G."/>
            <person name="Jiang Z."/>
            <person name="Wang J."/>
            <person name="Qin N."/>
            <person name="Li L."/>
            <person name="Li J."/>
            <person name="Bolund L."/>
            <person name="Kristiansen K."/>
            <person name="Wong G.K."/>
            <person name="Olson M."/>
            <person name="Zhang X."/>
            <person name="Li S."/>
            <person name="Yang H."/>
            <person name="Wang J."/>
            <person name="Wang J."/>
        </authorList>
    </citation>
    <scope>NUCLEOTIDE SEQUENCE [LARGE SCALE GENOMIC DNA]</scope>
</reference>